<dbReference type="Proteomes" id="UP000019331">
    <property type="component" value="Chromosome"/>
</dbReference>
<sequence length="42" mass="5143">MYDFWDNSSFLGVGLFDVFKHILKFYFDILLNLSREILKYFS</sequence>
<keyword evidence="2" id="KW-1185">Reference proteome</keyword>
<evidence type="ECO:0000313" key="2">
    <source>
        <dbReference type="Proteomes" id="UP000019331"/>
    </source>
</evidence>
<organism evidence="1 2">
    <name type="scientific">Borrelia parkeri SLO</name>
    <dbReference type="NCBI Taxonomy" id="1313294"/>
    <lineage>
        <taxon>Bacteria</taxon>
        <taxon>Pseudomonadati</taxon>
        <taxon>Spirochaetota</taxon>
        <taxon>Spirochaetia</taxon>
        <taxon>Spirochaetales</taxon>
        <taxon>Borreliaceae</taxon>
        <taxon>Borrelia</taxon>
    </lineage>
</organism>
<evidence type="ECO:0008006" key="3">
    <source>
        <dbReference type="Google" id="ProtNLM"/>
    </source>
</evidence>
<evidence type="ECO:0000313" key="1">
    <source>
        <dbReference type="EMBL" id="AHH09363.1"/>
    </source>
</evidence>
<proteinExistence type="predicted"/>
<name>A0ABM5PJI2_BORPR</name>
<protein>
    <recommendedName>
        <fullName evidence="3">Variable outer membrane protein</fullName>
    </recommendedName>
</protein>
<gene>
    <name evidence="1" type="ORF">BPA_0900001</name>
</gene>
<dbReference type="EMBL" id="CP005851">
    <property type="protein sequence ID" value="AHH09363.1"/>
    <property type="molecule type" value="Genomic_DNA"/>
</dbReference>
<accession>A0ABM5PJI2</accession>
<reference evidence="1" key="1">
    <citation type="submission" date="2016-10" db="EMBL/GenBank/DDBJ databases">
        <title>Comparative Genomics of Relapsing Fever Spirochetes.</title>
        <authorList>
            <person name="Schwan T.G."/>
            <person name="Raffel S.J."/>
            <person name="Porcella S.F."/>
            <person name="Martens C.A."/>
            <person name="Bruno D.P."/>
            <person name="Ricklefs S.M."/>
            <person name="Barbian K.B."/>
        </authorList>
    </citation>
    <scope>NUCLEOTIDE SEQUENCE</scope>
    <source>
        <strain evidence="1">SLO</strain>
    </source>
</reference>